<dbReference type="RefSeq" id="WP_075127923.1">
    <property type="nucleotide sequence ID" value="NZ_MSIE01000045.1"/>
</dbReference>
<dbReference type="Gene3D" id="3.20.20.70">
    <property type="entry name" value="Aldolase class I"/>
    <property type="match status" value="1"/>
</dbReference>
<proteinExistence type="inferred from homology"/>
<evidence type="ECO:0000256" key="12">
    <source>
        <dbReference type="HAMAP-Rule" id="MF_01225"/>
    </source>
</evidence>
<feature type="binding site" evidence="12">
    <location>
        <position position="277"/>
    </location>
    <ligand>
        <name>[4Fe-4S] cluster</name>
        <dbReference type="ChEBI" id="CHEBI:49883"/>
        <label>2</label>
        <note>4Fe-4S-substrate</note>
    </ligand>
</feature>
<keyword evidence="8 12" id="KW-0342">GTP-binding</keyword>
<comment type="caution">
    <text evidence="14">The sequence shown here is derived from an EMBL/GenBank/DDBJ whole genome shotgun (WGS) entry which is preliminary data.</text>
</comment>
<gene>
    <name evidence="12" type="primary">moaA</name>
    <name evidence="14" type="ORF">BU204_23600</name>
</gene>
<dbReference type="OrthoDB" id="9763993at2"/>
<dbReference type="GO" id="GO:0006777">
    <property type="term" value="P:Mo-molybdopterin cofactor biosynthetic process"/>
    <property type="evidence" value="ECO:0007669"/>
    <property type="project" value="UniProtKB-UniRule"/>
</dbReference>
<organism evidence="14 15">
    <name type="scientific">Actinophytocola xanthii</name>
    <dbReference type="NCBI Taxonomy" id="1912961"/>
    <lineage>
        <taxon>Bacteria</taxon>
        <taxon>Bacillati</taxon>
        <taxon>Actinomycetota</taxon>
        <taxon>Actinomycetes</taxon>
        <taxon>Pseudonocardiales</taxon>
        <taxon>Pseudonocardiaceae</taxon>
    </lineage>
</organism>
<dbReference type="GO" id="GO:1904047">
    <property type="term" value="F:S-adenosyl-L-methionine binding"/>
    <property type="evidence" value="ECO:0007669"/>
    <property type="project" value="UniProtKB-UniRule"/>
</dbReference>
<dbReference type="SFLD" id="SFLDG01067">
    <property type="entry name" value="SPASM/twitch_domain_containing"/>
    <property type="match status" value="1"/>
</dbReference>
<feature type="binding site" evidence="12">
    <location>
        <position position="35"/>
    </location>
    <ligand>
        <name>S-adenosyl-L-methionine</name>
        <dbReference type="ChEBI" id="CHEBI:59789"/>
    </ligand>
</feature>
<dbReference type="InterPro" id="IPR013483">
    <property type="entry name" value="MoaA"/>
</dbReference>
<dbReference type="InterPro" id="IPR010505">
    <property type="entry name" value="MoaA_twitch"/>
</dbReference>
<dbReference type="GO" id="GO:0061798">
    <property type="term" value="F:GTP 3',8'-cyclase activity"/>
    <property type="evidence" value="ECO:0007669"/>
    <property type="project" value="UniProtKB-UniRule"/>
</dbReference>
<comment type="cofactor">
    <cofactor evidence="12">
        <name>[4Fe-4S] cluster</name>
        <dbReference type="ChEBI" id="CHEBI:49883"/>
    </cofactor>
    <text evidence="12">Binds 2 [4Fe-4S] clusters. Binds 1 [4Fe-4S] cluster coordinated with 3 cysteines and an exchangeable S-adenosyl-L-methionine and 1 [4Fe-4S] cluster coordinated with 3 cysteines and the GTP-derived substrate.</text>
</comment>
<dbReference type="SFLD" id="SFLDS00029">
    <property type="entry name" value="Radical_SAM"/>
    <property type="match status" value="1"/>
</dbReference>
<dbReference type="STRING" id="1912961.BU204_23600"/>
<dbReference type="Pfam" id="PF04055">
    <property type="entry name" value="Radical_SAM"/>
    <property type="match status" value="1"/>
</dbReference>
<feature type="binding site" evidence="12">
    <location>
        <begin position="265"/>
        <end position="267"/>
    </location>
    <ligand>
        <name>GTP</name>
        <dbReference type="ChEBI" id="CHEBI:37565"/>
    </ligand>
</feature>
<comment type="similarity">
    <text evidence="12">Belongs to the radical SAM superfamily. MoaA family.</text>
</comment>
<dbReference type="GO" id="GO:0046872">
    <property type="term" value="F:metal ion binding"/>
    <property type="evidence" value="ECO:0007669"/>
    <property type="project" value="UniProtKB-KW"/>
</dbReference>
<dbReference type="Proteomes" id="UP000185596">
    <property type="component" value="Unassembled WGS sequence"/>
</dbReference>
<feature type="binding site" evidence="12">
    <location>
        <position position="260"/>
    </location>
    <ligand>
        <name>[4Fe-4S] cluster</name>
        <dbReference type="ChEBI" id="CHEBI:49883"/>
        <label>2</label>
        <note>4Fe-4S-substrate</note>
    </ligand>
</feature>
<evidence type="ECO:0000256" key="7">
    <source>
        <dbReference type="ARBA" id="ARBA00023014"/>
    </source>
</evidence>
<dbReference type="EMBL" id="MSIE01000045">
    <property type="protein sequence ID" value="OLF15063.1"/>
    <property type="molecule type" value="Genomic_DNA"/>
</dbReference>
<evidence type="ECO:0000256" key="1">
    <source>
        <dbReference type="ARBA" id="ARBA00012167"/>
    </source>
</evidence>
<feature type="binding site" evidence="12">
    <location>
        <position position="76"/>
    </location>
    <ligand>
        <name>S-adenosyl-L-methionine</name>
        <dbReference type="ChEBI" id="CHEBI:59789"/>
    </ligand>
</feature>
<dbReference type="InterPro" id="IPR058240">
    <property type="entry name" value="rSAM_sf"/>
</dbReference>
<feature type="binding site" evidence="12">
    <location>
        <position position="72"/>
    </location>
    <ligand>
        <name>GTP</name>
        <dbReference type="ChEBI" id="CHEBI:37565"/>
    </ligand>
</feature>
<dbReference type="SFLD" id="SFLDG01383">
    <property type="entry name" value="cyclic_pyranopterin_phosphate"/>
    <property type="match status" value="1"/>
</dbReference>
<dbReference type="AlphaFoldDB" id="A0A1Q8CL38"/>
<keyword evidence="4 12" id="KW-0479">Metal-binding</keyword>
<feature type="binding site" evidence="12">
    <location>
        <position position="163"/>
    </location>
    <ligand>
        <name>GTP</name>
        <dbReference type="ChEBI" id="CHEBI:37565"/>
    </ligand>
</feature>
<dbReference type="InterPro" id="IPR013785">
    <property type="entry name" value="Aldolase_TIM"/>
</dbReference>
<dbReference type="NCBIfam" id="TIGR02666">
    <property type="entry name" value="moaA"/>
    <property type="match status" value="1"/>
</dbReference>
<feature type="binding site" evidence="12">
    <location>
        <position position="263"/>
    </location>
    <ligand>
        <name>[4Fe-4S] cluster</name>
        <dbReference type="ChEBI" id="CHEBI:49883"/>
        <label>2</label>
        <note>4Fe-4S-substrate</note>
    </ligand>
</feature>
<dbReference type="InterPro" id="IPR050105">
    <property type="entry name" value="MoCo_biosynth_MoaA/MoaC"/>
</dbReference>
<evidence type="ECO:0000256" key="11">
    <source>
        <dbReference type="ARBA" id="ARBA00048697"/>
    </source>
</evidence>
<feature type="binding site" evidence="12">
    <location>
        <position position="197"/>
    </location>
    <ligand>
        <name>S-adenosyl-L-methionine</name>
        <dbReference type="ChEBI" id="CHEBI:59789"/>
    </ligand>
</feature>
<feature type="binding site" evidence="12">
    <location>
        <position position="36"/>
    </location>
    <ligand>
        <name>[4Fe-4S] cluster</name>
        <dbReference type="ChEBI" id="CHEBI:49883"/>
        <label>1</label>
        <note>4Fe-4S-S-AdoMet</note>
    </ligand>
</feature>
<dbReference type="PROSITE" id="PS51918">
    <property type="entry name" value="RADICAL_SAM"/>
    <property type="match status" value="1"/>
</dbReference>
<dbReference type="CDD" id="cd01335">
    <property type="entry name" value="Radical_SAM"/>
    <property type="match status" value="1"/>
</dbReference>
<evidence type="ECO:0000256" key="8">
    <source>
        <dbReference type="ARBA" id="ARBA00023134"/>
    </source>
</evidence>
<keyword evidence="15" id="KW-1185">Reference proteome</keyword>
<dbReference type="InterPro" id="IPR040064">
    <property type="entry name" value="MoaA-like"/>
</dbReference>
<comment type="pathway">
    <text evidence="12">Cofactor biosynthesis; molybdopterin biosynthesis.</text>
</comment>
<evidence type="ECO:0000256" key="9">
    <source>
        <dbReference type="ARBA" id="ARBA00023150"/>
    </source>
</evidence>
<dbReference type="SMART" id="SM00729">
    <property type="entry name" value="Elp3"/>
    <property type="match status" value="1"/>
</dbReference>
<accession>A0A1Q8CL38</accession>
<dbReference type="PANTHER" id="PTHR22960:SF0">
    <property type="entry name" value="MOLYBDENUM COFACTOR BIOSYNTHESIS PROTEIN 1"/>
    <property type="match status" value="1"/>
</dbReference>
<comment type="catalytic activity">
    <reaction evidence="11 12">
        <text>GTP + AH2 + S-adenosyl-L-methionine = (8S)-3',8-cyclo-7,8-dihydroguanosine 5'-triphosphate + 5'-deoxyadenosine + L-methionine + A + H(+)</text>
        <dbReference type="Rhea" id="RHEA:49576"/>
        <dbReference type="ChEBI" id="CHEBI:13193"/>
        <dbReference type="ChEBI" id="CHEBI:15378"/>
        <dbReference type="ChEBI" id="CHEBI:17319"/>
        <dbReference type="ChEBI" id="CHEBI:17499"/>
        <dbReference type="ChEBI" id="CHEBI:37565"/>
        <dbReference type="ChEBI" id="CHEBI:57844"/>
        <dbReference type="ChEBI" id="CHEBI:59789"/>
        <dbReference type="ChEBI" id="CHEBI:131766"/>
        <dbReference type="EC" id="4.1.99.22"/>
    </reaction>
</comment>
<dbReference type="CDD" id="cd21117">
    <property type="entry name" value="Twitch_MoaA"/>
    <property type="match status" value="1"/>
</dbReference>
<feature type="binding site" evidence="12">
    <location>
        <position position="126"/>
    </location>
    <ligand>
        <name>S-adenosyl-L-methionine</name>
        <dbReference type="ChEBI" id="CHEBI:59789"/>
    </ligand>
</feature>
<evidence type="ECO:0000256" key="5">
    <source>
        <dbReference type="ARBA" id="ARBA00022741"/>
    </source>
</evidence>
<evidence type="ECO:0000256" key="10">
    <source>
        <dbReference type="ARBA" id="ARBA00023239"/>
    </source>
</evidence>
<feature type="domain" description="Radical SAM core" evidence="13">
    <location>
        <begin position="13"/>
        <end position="227"/>
    </location>
</feature>
<keyword evidence="9 12" id="KW-0501">Molybdenum cofactor biosynthesis</keyword>
<keyword evidence="3 12" id="KW-0949">S-adenosyl-L-methionine</keyword>
<sequence length="346" mass="38351">MSATDASGPVLDRYRRPLRNLRISVTDRCNLRCRYCMPEAEYVWLPRRDLLTFEEISTLVDVFMSLGVDKVRVTGGEPLLRHDLPTLVGMLAAKPLRDLAMTTNGVLLADHVEALRAAGLRRLTVSLDTLRAERSKTLSQRNTHPQVLAGLASIAPAGFTDTKIDTVALRGINDDELVDLVEYARTVPAEVRFIEYMDVGGATTWSPDLVLSRADMLETLTAHYGPITPLPASDVAPADRFALPDGTTFGIISSTTQPFCATCDRSRLTADGMWFRCLYAIEGTNLRDPLRDGASFEELRQLITGRWAARTDRGAVDRLAERDRTPFVPLAMLRSNPHLEMHTRGG</sequence>
<evidence type="ECO:0000313" key="15">
    <source>
        <dbReference type="Proteomes" id="UP000185596"/>
    </source>
</evidence>
<evidence type="ECO:0000313" key="14">
    <source>
        <dbReference type="EMBL" id="OLF15063.1"/>
    </source>
</evidence>
<dbReference type="InterPro" id="IPR007197">
    <property type="entry name" value="rSAM"/>
</dbReference>
<feature type="binding site" evidence="12">
    <location>
        <position position="29"/>
    </location>
    <ligand>
        <name>[4Fe-4S] cluster</name>
        <dbReference type="ChEBI" id="CHEBI:49883"/>
        <label>1</label>
        <note>4Fe-4S-S-AdoMet</note>
    </ligand>
</feature>
<name>A0A1Q8CL38_9PSEU</name>
<dbReference type="PANTHER" id="PTHR22960">
    <property type="entry name" value="MOLYBDOPTERIN COFACTOR SYNTHESIS PROTEIN A"/>
    <property type="match status" value="1"/>
</dbReference>
<keyword evidence="7 12" id="KW-0411">Iron-sulfur</keyword>
<comment type="subunit">
    <text evidence="12">Monomer and homodimer.</text>
</comment>
<dbReference type="Pfam" id="PF06463">
    <property type="entry name" value="Mob_synth_C"/>
    <property type="match status" value="1"/>
</dbReference>
<dbReference type="GO" id="GO:0061799">
    <property type="term" value="F:cyclic pyranopterin monophosphate synthase activity"/>
    <property type="evidence" value="ECO:0007669"/>
    <property type="project" value="TreeGrafter"/>
</dbReference>
<dbReference type="SUPFAM" id="SSF102114">
    <property type="entry name" value="Radical SAM enzymes"/>
    <property type="match status" value="1"/>
</dbReference>
<dbReference type="InterPro" id="IPR006638">
    <property type="entry name" value="Elp3/MiaA/NifB-like_rSAM"/>
</dbReference>
<keyword evidence="5 12" id="KW-0547">Nucleotide-binding</keyword>
<dbReference type="UniPathway" id="UPA00344"/>
<feature type="binding site" evidence="12">
    <location>
        <position position="33"/>
    </location>
    <ligand>
        <name>[4Fe-4S] cluster</name>
        <dbReference type="ChEBI" id="CHEBI:49883"/>
        <label>1</label>
        <note>4Fe-4S-S-AdoMet</note>
    </ligand>
</feature>
<dbReference type="EC" id="4.1.99.22" evidence="1 12"/>
<dbReference type="GO" id="GO:0051539">
    <property type="term" value="F:4 iron, 4 sulfur cluster binding"/>
    <property type="evidence" value="ECO:0007669"/>
    <property type="project" value="UniProtKB-UniRule"/>
</dbReference>
<protein>
    <recommendedName>
        <fullName evidence="1 12">GTP 3',8-cyclase</fullName>
        <ecNumber evidence="1 12">4.1.99.22</ecNumber>
    </recommendedName>
    <alternativeName>
        <fullName evidence="12">Molybdenum cofactor biosynthesis protein A</fullName>
    </alternativeName>
</protein>
<feature type="binding site" evidence="12">
    <location>
        <position position="102"/>
    </location>
    <ligand>
        <name>GTP</name>
        <dbReference type="ChEBI" id="CHEBI:37565"/>
    </ligand>
</feature>
<dbReference type="SFLD" id="SFLDG01386">
    <property type="entry name" value="main_SPASM_domain-containing"/>
    <property type="match status" value="1"/>
</dbReference>
<feature type="binding site" evidence="12">
    <location>
        <position position="22"/>
    </location>
    <ligand>
        <name>GTP</name>
        <dbReference type="ChEBI" id="CHEBI:37565"/>
    </ligand>
</feature>
<reference evidence="14 15" key="1">
    <citation type="submission" date="2016-12" db="EMBL/GenBank/DDBJ databases">
        <title>The draft genome sequence of Actinophytocola sp. 11-183.</title>
        <authorList>
            <person name="Wang W."/>
            <person name="Yuan L."/>
        </authorList>
    </citation>
    <scope>NUCLEOTIDE SEQUENCE [LARGE SCALE GENOMIC DNA]</scope>
    <source>
        <strain evidence="14 15">11-183</strain>
    </source>
</reference>
<keyword evidence="2 12" id="KW-0004">4Fe-4S</keyword>
<comment type="function">
    <text evidence="12">Catalyzes the cyclization of GTP to (8S)-3',8-cyclo-7,8-dihydroguanosine 5'-triphosphate.</text>
</comment>
<evidence type="ECO:0000256" key="6">
    <source>
        <dbReference type="ARBA" id="ARBA00023004"/>
    </source>
</evidence>
<dbReference type="GO" id="GO:0005525">
    <property type="term" value="F:GTP binding"/>
    <property type="evidence" value="ECO:0007669"/>
    <property type="project" value="UniProtKB-UniRule"/>
</dbReference>
<dbReference type="HAMAP" id="MF_01225_B">
    <property type="entry name" value="MoaA_B"/>
    <property type="match status" value="1"/>
</dbReference>
<dbReference type="InterPro" id="IPR000385">
    <property type="entry name" value="MoaA_NifB_PqqE_Fe-S-bd_CS"/>
</dbReference>
<dbReference type="PROSITE" id="PS01305">
    <property type="entry name" value="MOAA_NIFB_PQQE"/>
    <property type="match status" value="1"/>
</dbReference>
<keyword evidence="10 12" id="KW-0456">Lyase</keyword>
<evidence type="ECO:0000259" key="13">
    <source>
        <dbReference type="PROSITE" id="PS51918"/>
    </source>
</evidence>
<evidence type="ECO:0000256" key="3">
    <source>
        <dbReference type="ARBA" id="ARBA00022691"/>
    </source>
</evidence>
<evidence type="ECO:0000256" key="2">
    <source>
        <dbReference type="ARBA" id="ARBA00022485"/>
    </source>
</evidence>
<evidence type="ECO:0000256" key="4">
    <source>
        <dbReference type="ARBA" id="ARBA00022723"/>
    </source>
</evidence>
<keyword evidence="6 12" id="KW-0408">Iron</keyword>